<dbReference type="PROSITE" id="PS50835">
    <property type="entry name" value="IG_LIKE"/>
    <property type="match status" value="1"/>
</dbReference>
<sequence length="650" mass="73443">MLRIKFVLLIFTIQTQWAHGQNNHLPTRLIPPPSNLNIVNIRRTHYPISQSALHLQSGASMLAKLHTSNARGPASLSTRFNTPAEQLKHLMNTNFHQNMLSFNRGFSLPPMNWQNNNQFSVGKYHTTSSFVPSARHITMSPKFNAELSNEKLKSIRFLDNTLDTRNSATVTPVTKPSLPSDKKIGKSTFPEPQIVWGDSHRPKLLTQYGKELAAQNLLYPPLKDISFQKDGIYDNGSWKPLHQPIASQIEMDKENLPSFDKISNLFASWTAPLPLTTQNPIQNLYVKTTPKPQHFLSPSLIFRSDIGKRQVSARAQELAPFFVRFSTTPPAKLESSEFVIHLNSTDRVQKLMNFLSKYLQSPSHQLNKELHEISALGSSEFAPWSDDFYLTTSNPPNKIPTSYQTKFRNGFLDLLYLNNQTDHRDLANIDEDDFKNFSGTTKLFDNLVEVISSEVVEPLQNPQNSIRVTPQPVKIDVFQDFDSYDTASFEGDLIYSPSISTLLGISTVSNVTIESNFSVISNENEIGLTTHDDEFDLNAVKISAKTSECPKLYGKVDLLCEINSNETQNLTWKKRMYSDDGEESEQMLSHGSKMMLSDPRISLLRVPPPNTYALRITAFRSRDAGTYECQLRSPEGHPIASSQVLVIMCF</sequence>
<proteinExistence type="predicted"/>
<dbReference type="GeneID" id="108667379"/>
<dbReference type="InterPro" id="IPR007110">
    <property type="entry name" value="Ig-like_dom"/>
</dbReference>
<keyword evidence="1" id="KW-0732">Signal</keyword>
<dbReference type="SUPFAM" id="SSF48726">
    <property type="entry name" value="Immunoglobulin"/>
    <property type="match status" value="1"/>
</dbReference>
<dbReference type="Gene3D" id="2.60.40.10">
    <property type="entry name" value="Immunoglobulins"/>
    <property type="match status" value="1"/>
</dbReference>
<dbReference type="OrthoDB" id="6363558at2759"/>
<dbReference type="RefSeq" id="XP_018009887.2">
    <property type="nucleotide sequence ID" value="XM_018154398.2"/>
</dbReference>
<evidence type="ECO:0000313" key="3">
    <source>
        <dbReference type="Proteomes" id="UP000694843"/>
    </source>
</evidence>
<dbReference type="InterPro" id="IPR013106">
    <property type="entry name" value="Ig_V-set"/>
</dbReference>
<dbReference type="Pfam" id="PF07686">
    <property type="entry name" value="V-set"/>
    <property type="match status" value="1"/>
</dbReference>
<name>A0A8B7N7K9_HYAAZ</name>
<dbReference type="InterPro" id="IPR036179">
    <property type="entry name" value="Ig-like_dom_sf"/>
</dbReference>
<evidence type="ECO:0000313" key="4">
    <source>
        <dbReference type="RefSeq" id="XP_018009887.2"/>
    </source>
</evidence>
<dbReference type="InterPro" id="IPR013783">
    <property type="entry name" value="Ig-like_fold"/>
</dbReference>
<keyword evidence="3" id="KW-1185">Reference proteome</keyword>
<dbReference type="KEGG" id="hazt:108667379"/>
<gene>
    <name evidence="4" type="primary">LOC108667379</name>
</gene>
<organism evidence="3 4">
    <name type="scientific">Hyalella azteca</name>
    <name type="common">Amphipod</name>
    <dbReference type="NCBI Taxonomy" id="294128"/>
    <lineage>
        <taxon>Eukaryota</taxon>
        <taxon>Metazoa</taxon>
        <taxon>Ecdysozoa</taxon>
        <taxon>Arthropoda</taxon>
        <taxon>Crustacea</taxon>
        <taxon>Multicrustacea</taxon>
        <taxon>Malacostraca</taxon>
        <taxon>Eumalacostraca</taxon>
        <taxon>Peracarida</taxon>
        <taxon>Amphipoda</taxon>
        <taxon>Senticaudata</taxon>
        <taxon>Talitrida</taxon>
        <taxon>Talitroidea</taxon>
        <taxon>Hyalellidae</taxon>
        <taxon>Hyalella</taxon>
    </lineage>
</organism>
<evidence type="ECO:0000256" key="1">
    <source>
        <dbReference type="SAM" id="SignalP"/>
    </source>
</evidence>
<feature type="domain" description="Ig-like" evidence="2">
    <location>
        <begin position="556"/>
        <end position="647"/>
    </location>
</feature>
<evidence type="ECO:0000259" key="2">
    <source>
        <dbReference type="PROSITE" id="PS50835"/>
    </source>
</evidence>
<feature type="chain" id="PRO_5037838500" evidence="1">
    <location>
        <begin position="21"/>
        <end position="650"/>
    </location>
</feature>
<feature type="signal peptide" evidence="1">
    <location>
        <begin position="1"/>
        <end position="20"/>
    </location>
</feature>
<protein>
    <submittedName>
        <fullName evidence="4">Uncharacterized protein LOC108667379</fullName>
    </submittedName>
</protein>
<accession>A0A8B7N7K9</accession>
<dbReference type="AlphaFoldDB" id="A0A8B7N7K9"/>
<dbReference type="CDD" id="cd00096">
    <property type="entry name" value="Ig"/>
    <property type="match status" value="1"/>
</dbReference>
<reference evidence="4" key="1">
    <citation type="submission" date="2025-08" db="UniProtKB">
        <authorList>
            <consortium name="RefSeq"/>
        </authorList>
    </citation>
    <scope>IDENTIFICATION</scope>
    <source>
        <tissue evidence="4">Whole organism</tissue>
    </source>
</reference>
<dbReference type="Proteomes" id="UP000694843">
    <property type="component" value="Unplaced"/>
</dbReference>